<evidence type="ECO:0000256" key="2">
    <source>
        <dbReference type="ARBA" id="ARBA00022448"/>
    </source>
</evidence>
<keyword evidence="4" id="KW-0630">Potassium</keyword>
<dbReference type="InterPro" id="IPR003148">
    <property type="entry name" value="RCK_N"/>
</dbReference>
<dbReference type="PRINTS" id="PR00335">
    <property type="entry name" value="KUPTAKETRKA"/>
</dbReference>
<evidence type="ECO:0000256" key="4">
    <source>
        <dbReference type="ARBA" id="ARBA00022958"/>
    </source>
</evidence>
<evidence type="ECO:0000256" key="1">
    <source>
        <dbReference type="ARBA" id="ARBA00017378"/>
    </source>
</evidence>
<dbReference type="PANTHER" id="PTHR43833">
    <property type="entry name" value="POTASSIUM CHANNEL PROTEIN 2-RELATED-RELATED"/>
    <property type="match status" value="1"/>
</dbReference>
<evidence type="ECO:0000259" key="8">
    <source>
        <dbReference type="PROSITE" id="PS51202"/>
    </source>
</evidence>
<dbReference type="Pfam" id="PF02254">
    <property type="entry name" value="TrkA_N"/>
    <property type="match status" value="2"/>
</dbReference>
<feature type="domain" description="RCK C-terminal" evidence="8">
    <location>
        <begin position="367"/>
        <end position="447"/>
    </location>
</feature>
<dbReference type="GO" id="GO:0005886">
    <property type="term" value="C:plasma membrane"/>
    <property type="evidence" value="ECO:0007669"/>
    <property type="project" value="InterPro"/>
</dbReference>
<keyword evidence="3" id="KW-0633">Potassium transport</keyword>
<feature type="domain" description="RCK C-terminal" evidence="8">
    <location>
        <begin position="142"/>
        <end position="226"/>
    </location>
</feature>
<keyword evidence="2" id="KW-0813">Transport</keyword>
<name>H6L3T6_SAPGL</name>
<dbReference type="PROSITE" id="PS51202">
    <property type="entry name" value="RCK_C"/>
    <property type="match status" value="2"/>
</dbReference>
<dbReference type="Proteomes" id="UP000007519">
    <property type="component" value="Chromosome"/>
</dbReference>
<dbReference type="EMBL" id="CP002831">
    <property type="protein sequence ID" value="AFC22771.1"/>
    <property type="molecule type" value="Genomic_DNA"/>
</dbReference>
<feature type="domain" description="RCK N-terminal" evidence="7">
    <location>
        <begin position="231"/>
        <end position="347"/>
    </location>
</feature>
<dbReference type="NCBIfam" id="NF007032">
    <property type="entry name" value="PRK09496.1-4"/>
    <property type="match status" value="1"/>
</dbReference>
<dbReference type="PANTHER" id="PTHR43833:SF5">
    <property type="entry name" value="TRK SYSTEM POTASSIUM UPTAKE PROTEIN TRKA"/>
    <property type="match status" value="1"/>
</dbReference>
<evidence type="ECO:0000313" key="9">
    <source>
        <dbReference type="EMBL" id="AFC22771.1"/>
    </source>
</evidence>
<dbReference type="PROSITE" id="PS51201">
    <property type="entry name" value="RCK_N"/>
    <property type="match status" value="2"/>
</dbReference>
<keyword evidence="6" id="KW-0406">Ion transport</keyword>
<dbReference type="eggNOG" id="COG0569">
    <property type="taxonomic scope" value="Bacteria"/>
</dbReference>
<dbReference type="SUPFAM" id="SSF51735">
    <property type="entry name" value="NAD(P)-binding Rossmann-fold domains"/>
    <property type="match status" value="2"/>
</dbReference>
<dbReference type="InterPro" id="IPR036291">
    <property type="entry name" value="NAD(P)-bd_dom_sf"/>
</dbReference>
<sequence length="447" mass="49234">MKIIIAGAGEVGFHLARLLADEQQDITLIDTNKDRLAYIENRLDVLTLNANAASPKALRQAKIERTDMLIAATASETTNITIGLIGKKLGARHSIVRVSNAEYLSCGEGDFSLLELGIDELISPAALVTHEIERLLEQSGVTDSIDFGDGQLKVVGVHLVEEDAPILNKTVIEAAAAHGRKLMPVAIRRGYKTLIPRGNSMFKLNDFAYFVSSPQDLPDLMKFTGKPEVNIRNIMIVGGSLIGQQSAKLLSDKYNVKLVEVNREKCYNFAERLPETLVIHGDARQVDLLKEENIDEMDAFIAVTGNSETNIMSCLVAKSLGVRQTIALVENMDYIHLSQNIGIDTLINKKLLAASNIFKFVRKGEVLTIGNLHGVQAEILEFEVKRKSKITRSPIRKLGFPEGAIIGGVLRGSQSYTPLGDFKIEEGDRVVVFTLPDAIRKVERFFK</sequence>
<dbReference type="HOGENOM" id="CLU_046525_0_3_10"/>
<dbReference type="SUPFAM" id="SSF116726">
    <property type="entry name" value="TrkA C-terminal domain-like"/>
    <property type="match status" value="2"/>
</dbReference>
<dbReference type="Gene3D" id="3.40.50.720">
    <property type="entry name" value="NAD(P)-binding Rossmann-like Domain"/>
    <property type="match status" value="2"/>
</dbReference>
<dbReference type="Pfam" id="PF02080">
    <property type="entry name" value="TrkA_C"/>
    <property type="match status" value="1"/>
</dbReference>
<evidence type="ECO:0000313" key="10">
    <source>
        <dbReference type="Proteomes" id="UP000007519"/>
    </source>
</evidence>
<dbReference type="Gene3D" id="3.30.70.1450">
    <property type="entry name" value="Regulator of K+ conductance, C-terminal domain"/>
    <property type="match status" value="2"/>
</dbReference>
<organism evidence="9 10">
    <name type="scientific">Saprospira grandis (strain Lewin)</name>
    <dbReference type="NCBI Taxonomy" id="984262"/>
    <lineage>
        <taxon>Bacteria</taxon>
        <taxon>Pseudomonadati</taxon>
        <taxon>Bacteroidota</taxon>
        <taxon>Saprospiria</taxon>
        <taxon>Saprospirales</taxon>
        <taxon>Saprospiraceae</taxon>
        <taxon>Saprospira</taxon>
    </lineage>
</organism>
<dbReference type="InterPro" id="IPR006037">
    <property type="entry name" value="RCK_C"/>
</dbReference>
<reference evidence="9 10" key="1">
    <citation type="journal article" date="2012" name="Stand. Genomic Sci.">
        <title>Complete genome sequencing and analysis of Saprospira grandis str. Lewin, a predatory marine bacterium.</title>
        <authorList>
            <person name="Saw J.H."/>
            <person name="Yuryev A."/>
            <person name="Kanbe M."/>
            <person name="Hou S."/>
            <person name="Young A.G."/>
            <person name="Aizawa S."/>
            <person name="Alam M."/>
        </authorList>
    </citation>
    <scope>NUCLEOTIDE SEQUENCE [LARGE SCALE GENOMIC DNA]</scope>
    <source>
        <strain evidence="9 10">Lewin</strain>
    </source>
</reference>
<dbReference type="STRING" id="984262.SGRA_0026"/>
<dbReference type="NCBIfam" id="NF007038">
    <property type="entry name" value="PRK09496.2-6"/>
    <property type="match status" value="1"/>
</dbReference>
<accession>H6L3T6</accession>
<evidence type="ECO:0000256" key="5">
    <source>
        <dbReference type="ARBA" id="ARBA00023027"/>
    </source>
</evidence>
<gene>
    <name evidence="9" type="primary">trkA</name>
    <name evidence="9" type="ordered locus">SGRA_0026</name>
</gene>
<evidence type="ECO:0000259" key="7">
    <source>
        <dbReference type="PROSITE" id="PS51201"/>
    </source>
</evidence>
<evidence type="ECO:0000256" key="3">
    <source>
        <dbReference type="ARBA" id="ARBA00022538"/>
    </source>
</evidence>
<dbReference type="OrthoDB" id="9775180at2"/>
<feature type="domain" description="RCK N-terminal" evidence="7">
    <location>
        <begin position="1"/>
        <end position="122"/>
    </location>
</feature>
<dbReference type="InterPro" id="IPR050721">
    <property type="entry name" value="Trk_Ktr_HKT_K-transport"/>
</dbReference>
<keyword evidence="10" id="KW-1185">Reference proteome</keyword>
<dbReference type="InterPro" id="IPR036721">
    <property type="entry name" value="RCK_C_sf"/>
</dbReference>
<proteinExistence type="predicted"/>
<dbReference type="AlphaFoldDB" id="H6L3T6"/>
<protein>
    <recommendedName>
        <fullName evidence="1">Trk system potassium uptake protein TrkA</fullName>
    </recommendedName>
</protein>
<dbReference type="GO" id="GO:0015079">
    <property type="term" value="F:potassium ion transmembrane transporter activity"/>
    <property type="evidence" value="ECO:0007669"/>
    <property type="project" value="InterPro"/>
</dbReference>
<dbReference type="RefSeq" id="WP_014373023.1">
    <property type="nucleotide sequence ID" value="NC_016940.1"/>
</dbReference>
<dbReference type="NCBIfam" id="NF007031">
    <property type="entry name" value="PRK09496.1-2"/>
    <property type="match status" value="1"/>
</dbReference>
<evidence type="ECO:0000256" key="6">
    <source>
        <dbReference type="ARBA" id="ARBA00023065"/>
    </source>
</evidence>
<dbReference type="KEGG" id="sgn:SGRA_0026"/>
<dbReference type="NCBIfam" id="NF007039">
    <property type="entry name" value="PRK09496.3-2"/>
    <property type="match status" value="1"/>
</dbReference>
<dbReference type="InterPro" id="IPR006036">
    <property type="entry name" value="K_uptake_TrkA"/>
</dbReference>
<keyword evidence="5" id="KW-0520">NAD</keyword>